<keyword evidence="2" id="KW-1185">Reference proteome</keyword>
<dbReference type="Proteomes" id="UP000799750">
    <property type="component" value="Unassembled WGS sequence"/>
</dbReference>
<dbReference type="Gene3D" id="2.130.10.10">
    <property type="entry name" value="YVTN repeat-like/Quinoprotein amine dehydrogenase"/>
    <property type="match status" value="3"/>
</dbReference>
<dbReference type="InterPro" id="IPR015943">
    <property type="entry name" value="WD40/YVTN_repeat-like_dom_sf"/>
</dbReference>
<dbReference type="AlphaFoldDB" id="A0A6A6REV4"/>
<reference evidence="1" key="1">
    <citation type="journal article" date="2020" name="Stud. Mycol.">
        <title>101 Dothideomycetes genomes: a test case for predicting lifestyles and emergence of pathogens.</title>
        <authorList>
            <person name="Haridas S."/>
            <person name="Albert R."/>
            <person name="Binder M."/>
            <person name="Bloem J."/>
            <person name="Labutti K."/>
            <person name="Salamov A."/>
            <person name="Andreopoulos B."/>
            <person name="Baker S."/>
            <person name="Barry K."/>
            <person name="Bills G."/>
            <person name="Bluhm B."/>
            <person name="Cannon C."/>
            <person name="Castanera R."/>
            <person name="Culley D."/>
            <person name="Daum C."/>
            <person name="Ezra D."/>
            <person name="Gonzalez J."/>
            <person name="Henrissat B."/>
            <person name="Kuo A."/>
            <person name="Liang C."/>
            <person name="Lipzen A."/>
            <person name="Lutzoni F."/>
            <person name="Magnuson J."/>
            <person name="Mondo S."/>
            <person name="Nolan M."/>
            <person name="Ohm R."/>
            <person name="Pangilinan J."/>
            <person name="Park H.-J."/>
            <person name="Ramirez L."/>
            <person name="Alfaro M."/>
            <person name="Sun H."/>
            <person name="Tritt A."/>
            <person name="Yoshinaga Y."/>
            <person name="Zwiers L.-H."/>
            <person name="Turgeon B."/>
            <person name="Goodwin S."/>
            <person name="Spatafora J."/>
            <person name="Crous P."/>
            <person name="Grigoriev I."/>
        </authorList>
    </citation>
    <scope>NUCLEOTIDE SEQUENCE</scope>
    <source>
        <strain evidence="1">CBS 269.34</strain>
    </source>
</reference>
<dbReference type="EMBL" id="MU004181">
    <property type="protein sequence ID" value="KAF2503358.1"/>
    <property type="molecule type" value="Genomic_DNA"/>
</dbReference>
<gene>
    <name evidence="1" type="ORF">BU16DRAFT_38195</name>
</gene>
<dbReference type="PANTHER" id="PTHR47197">
    <property type="entry name" value="PROTEIN NIRF"/>
    <property type="match status" value="1"/>
</dbReference>
<dbReference type="OrthoDB" id="3875785at2759"/>
<dbReference type="SUPFAM" id="SSF50974">
    <property type="entry name" value="Nitrous oxide reductase, N-terminal domain"/>
    <property type="match status" value="1"/>
</dbReference>
<dbReference type="InterPro" id="IPR011045">
    <property type="entry name" value="N2O_reductase_N"/>
</dbReference>
<dbReference type="InterPro" id="IPR051200">
    <property type="entry name" value="Host-pathogen_enzymatic-act"/>
</dbReference>
<protein>
    <submittedName>
        <fullName evidence="1">Putative surface layer protein</fullName>
    </submittedName>
</protein>
<proteinExistence type="predicted"/>
<accession>A0A6A6REV4</accession>
<organism evidence="1 2">
    <name type="scientific">Lophium mytilinum</name>
    <dbReference type="NCBI Taxonomy" id="390894"/>
    <lineage>
        <taxon>Eukaryota</taxon>
        <taxon>Fungi</taxon>
        <taxon>Dikarya</taxon>
        <taxon>Ascomycota</taxon>
        <taxon>Pezizomycotina</taxon>
        <taxon>Dothideomycetes</taxon>
        <taxon>Pleosporomycetidae</taxon>
        <taxon>Mytilinidiales</taxon>
        <taxon>Mytilinidiaceae</taxon>
        <taxon>Lophium</taxon>
    </lineage>
</organism>
<sequence length="343" mass="36574">MASLSTLAVVSQSGESISFFNNITGEFTDRTENLAAEPHDLAYDSPRNLLYVSHTYSHGHYFAHGSICNTISVIDATTRKFTDAIELTPFGGPHGLSISPDNTILYATVETGFPNGGGLIGINLASRTIVKSIPSDSRAHWFALTPDGKKAYTSNMNSPFISVLDLESEQLVKKIPVTGSSQGAVSVDGRFAYFPTPSAQMKLEIQPTIEVVDTSTDEIVKTIPFDEGIGALHVTALGKILVVVYRLEEGASTAALKPKPGGLIVLDPTSFESIGEVEVGKFPLSLRSSPDGLTGYVANVFGGTVTVVDLESMSVRRTIDVDTKPRADKAFHQGAHGMALIRG</sequence>
<evidence type="ECO:0000313" key="2">
    <source>
        <dbReference type="Proteomes" id="UP000799750"/>
    </source>
</evidence>
<name>A0A6A6REV4_9PEZI</name>
<evidence type="ECO:0000313" key="1">
    <source>
        <dbReference type="EMBL" id="KAF2503358.1"/>
    </source>
</evidence>
<dbReference type="PANTHER" id="PTHR47197:SF3">
    <property type="entry name" value="DIHYDRO-HEME D1 DEHYDROGENASE"/>
    <property type="match status" value="1"/>
</dbReference>